<dbReference type="GO" id="GO:0016226">
    <property type="term" value="P:iron-sulfur cluster assembly"/>
    <property type="evidence" value="ECO:0007669"/>
    <property type="project" value="InterPro"/>
</dbReference>
<evidence type="ECO:0000313" key="5">
    <source>
        <dbReference type="Proteomes" id="UP000249688"/>
    </source>
</evidence>
<dbReference type="InterPro" id="IPR000825">
    <property type="entry name" value="SUF_FeS_clus_asmbl_SufBD_core"/>
</dbReference>
<evidence type="ECO:0000259" key="3">
    <source>
        <dbReference type="Pfam" id="PF19295"/>
    </source>
</evidence>
<dbReference type="EMBL" id="QKYU01000018">
    <property type="protein sequence ID" value="PZW42215.1"/>
    <property type="molecule type" value="Genomic_DNA"/>
</dbReference>
<dbReference type="Pfam" id="PF01458">
    <property type="entry name" value="SUFBD_core"/>
    <property type="match status" value="1"/>
</dbReference>
<dbReference type="OrthoDB" id="9768262at2"/>
<proteinExistence type="inferred from homology"/>
<dbReference type="AlphaFoldDB" id="A0A2W7IAV9"/>
<protein>
    <submittedName>
        <fullName evidence="4">Iron-regulated ABC transporter permease protein SufD</fullName>
    </submittedName>
</protein>
<dbReference type="InterPro" id="IPR037284">
    <property type="entry name" value="SUF_FeS_clus_asmbl_SufBD_sf"/>
</dbReference>
<evidence type="ECO:0000256" key="1">
    <source>
        <dbReference type="ARBA" id="ARBA00043967"/>
    </source>
</evidence>
<sequence length="419" mass="44189">MTAISTGAEGFLGRYAGLTGRLPGATLPAVAALREAAAATFRRTGFPTRRAEAWKYTDLNPVAQSAFHEPLTAVDGAVALPPETGAIRAVFVDGRFRDDLSALPAYAMPLALDPAAATRGIADAVLPMVALNTMLFEDGLVVDLAEGVDGGTLDLVSASDAHPTAFHPRHVIRLGAGASLLLIERNVSAAGIASLHNPVFEIDLGAGAKLTHLRLNTEAPEAFHVATIAVRCAADAVYDSFALNLGARITRNEMHVALNGTGAAAHLNGAQLLDGTRVCDTSTYLDHAAPGCASRQTYKSVLAGRSRGVFQGKILVRQIAQKTDGYQMNQALLLSDEAEMDAKPQLEIYADDVKCSHGATIGALDEEAMFFLRSRGIPMTEARALLVEAFVQDAIAQMPEEAARDAVRAVLTRAWKVAA</sequence>
<dbReference type="InterPro" id="IPR011542">
    <property type="entry name" value="SUF_FeS_clus_asmbl_SufD"/>
</dbReference>
<evidence type="ECO:0000313" key="4">
    <source>
        <dbReference type="EMBL" id="PZW42215.1"/>
    </source>
</evidence>
<comment type="caution">
    <text evidence="4">The sequence shown here is derived from an EMBL/GenBank/DDBJ whole genome shotgun (WGS) entry which is preliminary data.</text>
</comment>
<gene>
    <name evidence="4" type="ORF">C8P66_1181</name>
</gene>
<dbReference type="SUPFAM" id="SSF101960">
    <property type="entry name" value="Stabilizer of iron transporter SufD"/>
    <property type="match status" value="1"/>
</dbReference>
<dbReference type="PANTHER" id="PTHR43575:SF1">
    <property type="entry name" value="PROTEIN ABCI7, CHLOROPLASTIC"/>
    <property type="match status" value="1"/>
</dbReference>
<name>A0A2W7IAV9_9PROT</name>
<keyword evidence="5" id="KW-1185">Reference proteome</keyword>
<comment type="similarity">
    <text evidence="1">Belongs to the iron-sulfur cluster assembly SufBD family.</text>
</comment>
<dbReference type="Pfam" id="PF19295">
    <property type="entry name" value="SufBD_N"/>
    <property type="match status" value="1"/>
</dbReference>
<dbReference type="PANTHER" id="PTHR43575">
    <property type="entry name" value="PROTEIN ABCI7, CHLOROPLASTIC"/>
    <property type="match status" value="1"/>
</dbReference>
<evidence type="ECO:0000259" key="2">
    <source>
        <dbReference type="Pfam" id="PF01458"/>
    </source>
</evidence>
<organism evidence="4 5">
    <name type="scientific">Humitalea rosea</name>
    <dbReference type="NCBI Taxonomy" id="990373"/>
    <lineage>
        <taxon>Bacteria</taxon>
        <taxon>Pseudomonadati</taxon>
        <taxon>Pseudomonadota</taxon>
        <taxon>Alphaproteobacteria</taxon>
        <taxon>Acetobacterales</taxon>
        <taxon>Roseomonadaceae</taxon>
        <taxon>Humitalea</taxon>
    </lineage>
</organism>
<dbReference type="InterPro" id="IPR055346">
    <property type="entry name" value="Fe-S_cluster_assembly_SufBD"/>
</dbReference>
<dbReference type="Proteomes" id="UP000249688">
    <property type="component" value="Unassembled WGS sequence"/>
</dbReference>
<reference evidence="4 5" key="1">
    <citation type="submission" date="2018-06" db="EMBL/GenBank/DDBJ databases">
        <title>Genomic Encyclopedia of Archaeal and Bacterial Type Strains, Phase II (KMG-II): from individual species to whole genera.</title>
        <authorList>
            <person name="Goeker M."/>
        </authorList>
    </citation>
    <scope>NUCLEOTIDE SEQUENCE [LARGE SCALE GENOMIC DNA]</scope>
    <source>
        <strain evidence="4 5">DSM 24525</strain>
    </source>
</reference>
<feature type="domain" description="SUF system FeS cluster assembly SufBD core" evidence="2">
    <location>
        <begin position="162"/>
        <end position="390"/>
    </location>
</feature>
<accession>A0A2W7IAV9</accession>
<feature type="domain" description="SUF system FeS cluster assembly SufBD N-terminal" evidence="3">
    <location>
        <begin position="27"/>
        <end position="73"/>
    </location>
</feature>
<dbReference type="InterPro" id="IPR045595">
    <property type="entry name" value="SufBD_N"/>
</dbReference>
<dbReference type="NCBIfam" id="TIGR01981">
    <property type="entry name" value="sufD"/>
    <property type="match status" value="1"/>
</dbReference>
<dbReference type="RefSeq" id="WP_111399178.1">
    <property type="nucleotide sequence ID" value="NZ_QKYU01000018.1"/>
</dbReference>